<dbReference type="Gene3D" id="1.10.510.10">
    <property type="entry name" value="Transferase(Phosphotransferase) domain 1"/>
    <property type="match status" value="1"/>
</dbReference>
<comment type="caution">
    <text evidence="4">The sequence shown here is derived from an EMBL/GenBank/DDBJ whole genome shotgun (WGS) entry which is preliminary data.</text>
</comment>
<dbReference type="EMBL" id="JAEHOD010000006">
    <property type="protein sequence ID" value="KAG2452339.1"/>
    <property type="molecule type" value="Genomic_DNA"/>
</dbReference>
<keyword evidence="5" id="KW-1185">Reference proteome</keyword>
<evidence type="ECO:0000259" key="3">
    <source>
        <dbReference type="PROSITE" id="PS50011"/>
    </source>
</evidence>
<keyword evidence="2" id="KW-0472">Membrane</keyword>
<protein>
    <recommendedName>
        <fullName evidence="3">Protein kinase domain-containing protein</fullName>
    </recommendedName>
</protein>
<dbReference type="InterPro" id="IPR000719">
    <property type="entry name" value="Prot_kinase_dom"/>
</dbReference>
<feature type="region of interest" description="Disordered" evidence="1">
    <location>
        <begin position="383"/>
        <end position="413"/>
    </location>
</feature>
<dbReference type="PANTHER" id="PTHR44329:SF214">
    <property type="entry name" value="PROTEIN KINASE DOMAIN-CONTAINING PROTEIN"/>
    <property type="match status" value="1"/>
</dbReference>
<dbReference type="Proteomes" id="UP000613740">
    <property type="component" value="Unassembled WGS sequence"/>
</dbReference>
<dbReference type="InterPro" id="IPR051681">
    <property type="entry name" value="Ser/Thr_Kinases-Pseudokinases"/>
</dbReference>
<dbReference type="AlphaFoldDB" id="A0A835WQQ0"/>
<dbReference type="InterPro" id="IPR011009">
    <property type="entry name" value="Kinase-like_dom_sf"/>
</dbReference>
<feature type="domain" description="Protein kinase" evidence="3">
    <location>
        <begin position="423"/>
        <end position="721"/>
    </location>
</feature>
<dbReference type="PROSITE" id="PS50011">
    <property type="entry name" value="PROTEIN_KINASE_DOM"/>
    <property type="match status" value="1"/>
</dbReference>
<evidence type="ECO:0000313" key="5">
    <source>
        <dbReference type="Proteomes" id="UP000613740"/>
    </source>
</evidence>
<organism evidence="4 5">
    <name type="scientific">Chlamydomonas schloesseri</name>
    <dbReference type="NCBI Taxonomy" id="2026947"/>
    <lineage>
        <taxon>Eukaryota</taxon>
        <taxon>Viridiplantae</taxon>
        <taxon>Chlorophyta</taxon>
        <taxon>core chlorophytes</taxon>
        <taxon>Chlorophyceae</taxon>
        <taxon>CS clade</taxon>
        <taxon>Chlamydomonadales</taxon>
        <taxon>Chlamydomonadaceae</taxon>
        <taxon>Chlamydomonas</taxon>
    </lineage>
</organism>
<dbReference type="PANTHER" id="PTHR44329">
    <property type="entry name" value="SERINE/THREONINE-PROTEIN KINASE TNNI3K-RELATED"/>
    <property type="match status" value="1"/>
</dbReference>
<dbReference type="SUPFAM" id="SSF56112">
    <property type="entry name" value="Protein kinase-like (PK-like)"/>
    <property type="match status" value="1"/>
</dbReference>
<dbReference type="Gene3D" id="3.30.200.20">
    <property type="entry name" value="Phosphorylase Kinase, domain 1"/>
    <property type="match status" value="1"/>
</dbReference>
<keyword evidence="2" id="KW-1133">Transmembrane helix</keyword>
<name>A0A835WQQ0_9CHLO</name>
<dbReference type="GO" id="GO:0004674">
    <property type="term" value="F:protein serine/threonine kinase activity"/>
    <property type="evidence" value="ECO:0007669"/>
    <property type="project" value="TreeGrafter"/>
</dbReference>
<keyword evidence="2" id="KW-0812">Transmembrane</keyword>
<proteinExistence type="predicted"/>
<gene>
    <name evidence="4" type="ORF">HYH02_003363</name>
</gene>
<feature type="region of interest" description="Disordered" evidence="1">
    <location>
        <begin position="468"/>
        <end position="489"/>
    </location>
</feature>
<dbReference type="Pfam" id="PF07714">
    <property type="entry name" value="PK_Tyr_Ser-Thr"/>
    <property type="match status" value="1"/>
</dbReference>
<evidence type="ECO:0000313" key="4">
    <source>
        <dbReference type="EMBL" id="KAG2452339.1"/>
    </source>
</evidence>
<accession>A0A835WQQ0</accession>
<dbReference type="OrthoDB" id="4062651at2759"/>
<feature type="transmembrane region" description="Helical" evidence="2">
    <location>
        <begin position="214"/>
        <end position="240"/>
    </location>
</feature>
<evidence type="ECO:0000256" key="1">
    <source>
        <dbReference type="SAM" id="MobiDB-lite"/>
    </source>
</evidence>
<evidence type="ECO:0000256" key="2">
    <source>
        <dbReference type="SAM" id="Phobius"/>
    </source>
</evidence>
<dbReference type="InterPro" id="IPR001245">
    <property type="entry name" value="Ser-Thr/Tyr_kinase_cat_dom"/>
</dbReference>
<sequence length="732" mass="77542">MLTLDSLLVRRTRSDPSFRAPGFDLLTDDSGRDPNINGSFSAMVVRRSINLQEICMPPSYVPKAGLGSFARPKELPPGRQITSNNGTIRQLHPNCSGSYSPSLPYEQQCIASAGGLFTDVGVYCYSLDVYGNQVKTGYVSHLLNCENRCYQYMTMSCLETWGDVVGCYNFMMQQRQNQTEADAVAPPVPPSISVALVNDPGSGGGGSSRDMTPVIVGVVVGGVMGAILLAAGALWAFVLLRRRGGRYAAGAGAAAAAGNKPADSESGHCWGLYHHGDAAASSRTATTAVDDMDGAVLEAGKTADKGDGSGSGGFTGGSTFDSENVHANLRSAAAAAAGYAAAGSLAAAAADAPASLMPVTPLTPLNPHIPLNVINVSDLDSSAAGSVASGGPPTMAADAKPGAGDSGPGGHHQSLLSHQLHVVLTGVVMGRGSFGKVLEGTYGGRKVAVKQIDTGLVMQLQQQQAQQAQQAQQRAQSEGPPKQQPQTDSLRAQDAILVALEQEVAILARVQHQNIVTLLAANLKPPNVCLVMERMDMSLDRLMYHDPNRPFPLSLALHIALQVARALEYLHPTIIHRDLPANVLISNADSRDEQQVVVKLADFGLSRLRDTVLITQQPEVGTGPYMAPECFDLEVVGITDRADCYSFGVLLWELIARRRPWEEMTMMKLAVAVTMRGERLPMLPLVQAGAPPKLVRLVTQCFEADSQRRPAAAEIVKELLLVQQQLAAGSDE</sequence>
<reference evidence="4" key="1">
    <citation type="journal article" date="2020" name="bioRxiv">
        <title>Comparative genomics of Chlamydomonas.</title>
        <authorList>
            <person name="Craig R.J."/>
            <person name="Hasan A.R."/>
            <person name="Ness R.W."/>
            <person name="Keightley P.D."/>
        </authorList>
    </citation>
    <scope>NUCLEOTIDE SEQUENCE</scope>
    <source>
        <strain evidence="4">CCAP 11/173</strain>
    </source>
</reference>
<dbReference type="GO" id="GO:0005524">
    <property type="term" value="F:ATP binding"/>
    <property type="evidence" value="ECO:0007669"/>
    <property type="project" value="InterPro"/>
</dbReference>